<evidence type="ECO:0000256" key="6">
    <source>
        <dbReference type="ARBA" id="ARBA00023136"/>
    </source>
</evidence>
<evidence type="ECO:0000256" key="2">
    <source>
        <dbReference type="ARBA" id="ARBA00009033"/>
    </source>
</evidence>
<sequence length="436" mass="46663">MYLAINVLGLAVFLAAGWLLSHDRKRIPWQSVAILTALNLVIAWVLTSFTWGRAAVKGAAAGFNELVSVAWKGINFALTNWVGAEGVDPKPVNFVVSALLPILLVVPVFDILTYIGLLPWLIKWIGRGLSAVTRQPKFEAFYSIEMMFLGNTEALAVSKLQVQRMSPARNVVIAMMSMSCVTASILAAYIQIVPAEFVLTAVPLNCLNALIVTSMLYPVHVPPEEDIIVTYEGVGDSGDADGAQGAQGGAGAATRLLRRVPGRAASRPVKEPFFSFLGDSILGAGKLILIITANVITFVALAALIDKILGAIWEPLSLESALGVVMYAPALLLGLDTSTAWDMSQIMSLKLVTNEFVAMGQVSAEISGYARHYQAVLTVFLTSFANFGTLGMIIGCFKGLVDNERNDLISKSVGRMLLSGILVSLLSAAMVGLFVW</sequence>
<keyword evidence="6 7" id="KW-0472">Membrane</keyword>
<feature type="transmembrane region" description="Helical" evidence="7">
    <location>
        <begin position="63"/>
        <end position="82"/>
    </location>
</feature>
<evidence type="ECO:0000256" key="7">
    <source>
        <dbReference type="SAM" id="Phobius"/>
    </source>
</evidence>
<evidence type="ECO:0000256" key="3">
    <source>
        <dbReference type="ARBA" id="ARBA00022475"/>
    </source>
</evidence>
<feature type="transmembrane region" description="Helical" evidence="7">
    <location>
        <begin position="31"/>
        <end position="51"/>
    </location>
</feature>
<dbReference type="InterPro" id="IPR002668">
    <property type="entry name" value="CNT_N_dom"/>
</dbReference>
<protein>
    <submittedName>
        <fullName evidence="10">Nucleoside transporter C-terminal domain-containing protein</fullName>
    </submittedName>
</protein>
<accession>A0AAU8N4J9</accession>
<dbReference type="EMBL" id="CP159989">
    <property type="protein sequence ID" value="XCP82353.1"/>
    <property type="molecule type" value="Genomic_DNA"/>
</dbReference>
<dbReference type="AlphaFoldDB" id="A0AAU8N4J9"/>
<feature type="transmembrane region" description="Helical" evidence="7">
    <location>
        <begin position="94"/>
        <end position="117"/>
    </location>
</feature>
<feature type="transmembrane region" description="Helical" evidence="7">
    <location>
        <begin position="413"/>
        <end position="435"/>
    </location>
</feature>
<evidence type="ECO:0000259" key="8">
    <source>
        <dbReference type="Pfam" id="PF01773"/>
    </source>
</evidence>
<name>A0AAU8N4J9_9ACTO</name>
<dbReference type="Pfam" id="PF07662">
    <property type="entry name" value="Nucleos_tra2_C"/>
    <property type="match status" value="1"/>
</dbReference>
<dbReference type="GO" id="GO:0005337">
    <property type="term" value="F:nucleoside transmembrane transporter activity"/>
    <property type="evidence" value="ECO:0007669"/>
    <property type="project" value="InterPro"/>
</dbReference>
<evidence type="ECO:0000313" key="10">
    <source>
        <dbReference type="EMBL" id="XCP82353.1"/>
    </source>
</evidence>
<dbReference type="InterPro" id="IPR011657">
    <property type="entry name" value="CNT_C_dom"/>
</dbReference>
<keyword evidence="5 7" id="KW-1133">Transmembrane helix</keyword>
<feature type="transmembrane region" description="Helical" evidence="7">
    <location>
        <begin position="281"/>
        <end position="304"/>
    </location>
</feature>
<dbReference type="PANTHER" id="PTHR10590">
    <property type="entry name" value="SODIUM/NUCLEOSIDE COTRANSPORTER"/>
    <property type="match status" value="1"/>
</dbReference>
<organism evidence="10">
    <name type="scientific">Actinomyces timonensis</name>
    <dbReference type="NCBI Taxonomy" id="1288391"/>
    <lineage>
        <taxon>Bacteria</taxon>
        <taxon>Bacillati</taxon>
        <taxon>Actinomycetota</taxon>
        <taxon>Actinomycetes</taxon>
        <taxon>Actinomycetales</taxon>
        <taxon>Actinomycetaceae</taxon>
        <taxon>Actinomyces</taxon>
    </lineage>
</organism>
<evidence type="ECO:0000256" key="4">
    <source>
        <dbReference type="ARBA" id="ARBA00022692"/>
    </source>
</evidence>
<gene>
    <name evidence="10" type="ORF">ABXS69_10540</name>
</gene>
<dbReference type="InterPro" id="IPR008276">
    <property type="entry name" value="C_nuclsd_transpt"/>
</dbReference>
<feature type="domain" description="Concentrative nucleoside transporter C-terminal" evidence="9">
    <location>
        <begin position="198"/>
        <end position="432"/>
    </location>
</feature>
<comment type="subcellular location">
    <subcellularLocation>
        <location evidence="1">Cell membrane</location>
        <topology evidence="1">Multi-pass membrane protein</topology>
    </subcellularLocation>
</comment>
<dbReference type="Pfam" id="PF01773">
    <property type="entry name" value="Nucleos_tra2_N"/>
    <property type="match status" value="1"/>
</dbReference>
<evidence type="ECO:0000256" key="5">
    <source>
        <dbReference type="ARBA" id="ARBA00022989"/>
    </source>
</evidence>
<feature type="transmembrane region" description="Helical" evidence="7">
    <location>
        <begin position="375"/>
        <end position="401"/>
    </location>
</feature>
<comment type="similarity">
    <text evidence="2">Belongs to the concentrative nucleoside transporter (CNT) (TC 2.A.41) family.</text>
</comment>
<dbReference type="GO" id="GO:0005886">
    <property type="term" value="C:plasma membrane"/>
    <property type="evidence" value="ECO:0007669"/>
    <property type="project" value="UniProtKB-SubCell"/>
</dbReference>
<keyword evidence="4 7" id="KW-0812">Transmembrane</keyword>
<keyword evidence="3" id="KW-1003">Cell membrane</keyword>
<proteinExistence type="inferred from homology"/>
<feature type="transmembrane region" description="Helical" evidence="7">
    <location>
        <begin position="171"/>
        <end position="192"/>
    </location>
</feature>
<feature type="domain" description="Concentrative nucleoside transporter N-terminal" evidence="8">
    <location>
        <begin position="8"/>
        <end position="79"/>
    </location>
</feature>
<evidence type="ECO:0000256" key="1">
    <source>
        <dbReference type="ARBA" id="ARBA00004651"/>
    </source>
</evidence>
<reference evidence="10" key="1">
    <citation type="submission" date="2024-05" db="EMBL/GenBank/DDBJ databases">
        <title>Draft genome assemblies of 36 bacteria isolated from hibernating arctic ground squirrels.</title>
        <authorList>
            <person name="McKee H."/>
            <person name="Mullen L."/>
            <person name="Drown D.M."/>
            <person name="Duddleston K.N."/>
        </authorList>
    </citation>
    <scope>NUCLEOTIDE SEQUENCE</scope>
    <source>
        <strain evidence="10">AR004</strain>
    </source>
</reference>
<evidence type="ECO:0000259" key="9">
    <source>
        <dbReference type="Pfam" id="PF07662"/>
    </source>
</evidence>
<feature type="transmembrane region" description="Helical" evidence="7">
    <location>
        <begin position="316"/>
        <end position="335"/>
    </location>
</feature>
<dbReference type="PANTHER" id="PTHR10590:SF19">
    <property type="entry name" value="PURINE NUCLEOSIDE TRANSPORT PROTEIN NUPG"/>
    <property type="match status" value="1"/>
</dbReference>
<dbReference type="RefSeq" id="WP_366180598.1">
    <property type="nucleotide sequence ID" value="NZ_CP159989.1"/>
</dbReference>
<dbReference type="GO" id="GO:0015293">
    <property type="term" value="F:symporter activity"/>
    <property type="evidence" value="ECO:0007669"/>
    <property type="project" value="TreeGrafter"/>
</dbReference>